<dbReference type="EMBL" id="CP053979">
    <property type="protein sequence ID" value="QKH22973.1"/>
    <property type="molecule type" value="Genomic_DNA"/>
</dbReference>
<proteinExistence type="predicted"/>
<dbReference type="AlphaFoldDB" id="A0A0B5NJ18"/>
<keyword evidence="3" id="KW-0614">Plasmid</keyword>
<dbReference type="EMBL" id="CP009334">
    <property type="protein sequence ID" value="AJG73956.1"/>
    <property type="molecule type" value="Genomic_DNA"/>
</dbReference>
<evidence type="ECO:0000313" key="2">
    <source>
        <dbReference type="EMBL" id="MDR4174679.1"/>
    </source>
</evidence>
<dbReference type="Proteomes" id="UP000031876">
    <property type="component" value="Plasmid 2"/>
</dbReference>
<evidence type="ECO:0000313" key="3">
    <source>
        <dbReference type="EMBL" id="QKH22973.1"/>
    </source>
</evidence>
<evidence type="ECO:0000313" key="5">
    <source>
        <dbReference type="Proteomes" id="UP000501107"/>
    </source>
</evidence>
<geneLocation type="plasmid" evidence="1 4">
    <name>2</name>
</geneLocation>
<geneLocation type="plasmid" evidence="3 5">
    <name>unnamed3</name>
</geneLocation>
<protein>
    <submittedName>
        <fullName evidence="3">Uncharacterized protein</fullName>
    </submittedName>
</protein>
<accession>A0A0B5NJ18</accession>
<reference evidence="1 4" key="1">
    <citation type="journal article" date="2015" name="Genome Announc.">
        <title>Complete genome sequences for 35 biothreat assay-relevant bacillus species.</title>
        <authorList>
            <person name="Johnson S.L."/>
            <person name="Daligault H.E."/>
            <person name="Davenport K.W."/>
            <person name="Jaissle J."/>
            <person name="Frey K.G."/>
            <person name="Ladner J.T."/>
            <person name="Broomall S.M."/>
            <person name="Bishop-Lilly K.A."/>
            <person name="Bruce D.C."/>
            <person name="Gibbons H.S."/>
            <person name="Coyne S.R."/>
            <person name="Lo C.C."/>
            <person name="Meincke L."/>
            <person name="Munk A.C."/>
            <person name="Koroleva G.I."/>
            <person name="Rosenzweig C.N."/>
            <person name="Palacios G.F."/>
            <person name="Redden C.L."/>
            <person name="Minogue T.D."/>
            <person name="Chain P.S."/>
        </authorList>
    </citation>
    <scope>NUCLEOTIDE SEQUENCE [LARGE SCALE GENOMIC DNA]</scope>
    <source>
        <strain evidence="1 4">HD1011</strain>
        <plasmid evidence="1 4">2</plasmid>
    </source>
</reference>
<evidence type="ECO:0000313" key="1">
    <source>
        <dbReference type="EMBL" id="AJG73956.1"/>
    </source>
</evidence>
<sequence>MEFTNKEIEKAKKFAETYGLGEEKLANIVGTVNKSIVTCDKSQYLAEVYGLNNDYPTVFCYAGRPSVPKSKLIEIEDTKNYLVEQKLFGDKQVVRKVLAVQDDSFTIKQIGEEFGLIKVEVVCLRDTLEPRKVTWNHVSLTGKELKEREIRPETDKVFVLMPREAFNLDQLEEI</sequence>
<reference evidence="2" key="2">
    <citation type="submission" date="2019-07" db="EMBL/GenBank/DDBJ databases">
        <title>Phylogenomic Reclassification of ATCC Bacillus Strains and Various Taxa within the Genus Bacillus.</title>
        <authorList>
            <person name="Riojas M.A."/>
            <person name="Frank A.M."/>
            <person name="Fenn S.L."/>
            <person name="King S.P."/>
            <person name="Brower S.M."/>
            <person name="Hazbon M.H."/>
        </authorList>
    </citation>
    <scope>NUCLEOTIDE SEQUENCE</scope>
    <source>
        <strain evidence="2">ATCC 35646</strain>
    </source>
</reference>
<organism evidence="3 5">
    <name type="scientific">Bacillus thuringiensis</name>
    <dbReference type="NCBI Taxonomy" id="1428"/>
    <lineage>
        <taxon>Bacteria</taxon>
        <taxon>Bacillati</taxon>
        <taxon>Bacillota</taxon>
        <taxon>Bacilli</taxon>
        <taxon>Bacillales</taxon>
        <taxon>Bacillaceae</taxon>
        <taxon>Bacillus</taxon>
        <taxon>Bacillus cereus group</taxon>
    </lineage>
</organism>
<gene>
    <name evidence="1" type="ORF">BF38_6017</name>
    <name evidence="2" type="ORF">FO599_00855</name>
    <name evidence="3" type="ORF">FOC89_03060</name>
</gene>
<evidence type="ECO:0000313" key="4">
    <source>
        <dbReference type="Proteomes" id="UP000031876"/>
    </source>
</evidence>
<dbReference type="Proteomes" id="UP000501107">
    <property type="component" value="Plasmid unnamed3"/>
</dbReference>
<dbReference type="RefSeq" id="WP_000397284.1">
    <property type="nucleotide sequence ID" value="NZ_CP009334.1"/>
</dbReference>
<dbReference type="EMBL" id="VKQN01000001">
    <property type="protein sequence ID" value="MDR4174679.1"/>
    <property type="molecule type" value="Genomic_DNA"/>
</dbReference>
<name>A0A0B5NJ18_BACTU</name>
<dbReference type="Proteomes" id="UP001181533">
    <property type="component" value="Unassembled WGS sequence"/>
</dbReference>
<reference evidence="3 5" key="3">
    <citation type="submission" date="2020-05" db="EMBL/GenBank/DDBJ databases">
        <title>FDA dAtabase for Regulatory Grade micrObial Sequences (FDA-ARGOS): Supporting development and validation of Infectious Disease Dx tests.</title>
        <authorList>
            <person name="Nelson B."/>
            <person name="Plummer A."/>
            <person name="Tallon L."/>
            <person name="Sadzewicz L."/>
            <person name="Zhao X."/>
            <person name="Vavikolanu K."/>
            <person name="Mehta A."/>
            <person name="Aluvathingal J."/>
            <person name="Nadendla S."/>
            <person name="Myers T."/>
            <person name="Yan Y."/>
            <person name="Sichtig H."/>
        </authorList>
    </citation>
    <scope>NUCLEOTIDE SEQUENCE [LARGE SCALE GENOMIC DNA]</scope>
    <source>
        <strain evidence="3 5">FDAARGOS_795</strain>
        <plasmid evidence="3 5">unnamed3</plasmid>
    </source>
</reference>
<dbReference type="KEGG" id="btw:BF38_6017"/>